<dbReference type="GO" id="GO:1903298">
    <property type="term" value="P:negative regulation of hypoxia-induced intrinsic apoptotic signaling pathway"/>
    <property type="evidence" value="ECO:0007669"/>
    <property type="project" value="TreeGrafter"/>
</dbReference>
<evidence type="ECO:0000256" key="7">
    <source>
        <dbReference type="ARBA" id="ARBA00023186"/>
    </source>
</evidence>
<dbReference type="GO" id="GO:0005524">
    <property type="term" value="F:ATP binding"/>
    <property type="evidence" value="ECO:0007669"/>
    <property type="project" value="UniProtKB-KW"/>
</dbReference>
<feature type="region of interest" description="Disordered" evidence="9">
    <location>
        <begin position="891"/>
        <end position="972"/>
    </location>
</feature>
<protein>
    <recommendedName>
        <fullName evidence="8">Hypoxia up-regulated protein 1</fullName>
    </recommendedName>
</protein>
<evidence type="ECO:0000313" key="11">
    <source>
        <dbReference type="Proteomes" id="UP000534426"/>
    </source>
</evidence>
<comment type="caution">
    <text evidence="10">The sequence shown here is derived from an EMBL/GenBank/DDBJ whole genome shotgun (WGS) entry which is preliminary data.</text>
</comment>
<dbReference type="InterPro" id="IPR029047">
    <property type="entry name" value="HSP70_peptide-bd_sf"/>
</dbReference>
<dbReference type="Pfam" id="PF00012">
    <property type="entry name" value="HSP70"/>
    <property type="match status" value="1"/>
</dbReference>
<dbReference type="SUPFAM" id="SSF53067">
    <property type="entry name" value="Actin-like ATPase domain"/>
    <property type="match status" value="2"/>
</dbReference>
<feature type="compositionally biased region" description="Basic and acidic residues" evidence="9">
    <location>
        <begin position="575"/>
        <end position="590"/>
    </location>
</feature>
<dbReference type="PANTHER" id="PTHR45639">
    <property type="entry name" value="HSC70CB, ISOFORM G-RELATED"/>
    <property type="match status" value="1"/>
</dbReference>
<keyword evidence="11" id="KW-1185">Reference proteome</keyword>
<gene>
    <name evidence="10" type="primary">Hyou1</name>
    <name evidence="10" type="ORF">CRYUND_R13937</name>
</gene>
<dbReference type="PROSITE" id="PS01036">
    <property type="entry name" value="HSP70_3"/>
    <property type="match status" value="1"/>
</dbReference>
<dbReference type="GO" id="GO:0005788">
    <property type="term" value="C:endoplasmic reticulum lumen"/>
    <property type="evidence" value="ECO:0007669"/>
    <property type="project" value="UniProtKB-SubCell"/>
</dbReference>
<dbReference type="Gene3D" id="3.90.640.10">
    <property type="entry name" value="Actin, Chain A, domain 4"/>
    <property type="match status" value="1"/>
</dbReference>
<organism evidence="10 11">
    <name type="scientific">Crypturellus undulatus</name>
    <dbReference type="NCBI Taxonomy" id="48396"/>
    <lineage>
        <taxon>Eukaryota</taxon>
        <taxon>Metazoa</taxon>
        <taxon>Chordata</taxon>
        <taxon>Craniata</taxon>
        <taxon>Vertebrata</taxon>
        <taxon>Euteleostomi</taxon>
        <taxon>Archelosauria</taxon>
        <taxon>Archosauria</taxon>
        <taxon>Dinosauria</taxon>
        <taxon>Saurischia</taxon>
        <taxon>Theropoda</taxon>
        <taxon>Coelurosauria</taxon>
        <taxon>Aves</taxon>
        <taxon>Palaeognathae</taxon>
        <taxon>Tinamiformes</taxon>
        <taxon>Tinamidae</taxon>
        <taxon>Crypturellus</taxon>
    </lineage>
</organism>
<dbReference type="Gene3D" id="1.20.1270.10">
    <property type="match status" value="1"/>
</dbReference>
<comment type="subcellular location">
    <subcellularLocation>
        <location evidence="1">Endoplasmic reticulum lumen</location>
    </subcellularLocation>
</comment>
<feature type="compositionally biased region" description="Basic and acidic residues" evidence="9">
    <location>
        <begin position="922"/>
        <end position="931"/>
    </location>
</feature>
<dbReference type="CDD" id="cd10230">
    <property type="entry name" value="ASKHA_NBD_HSP70_HYOU1"/>
    <property type="match status" value="1"/>
</dbReference>
<dbReference type="FunFam" id="3.30.30.30:FF:000004">
    <property type="entry name" value="hypoxia up-regulated protein 1"/>
    <property type="match status" value="1"/>
</dbReference>
<evidence type="ECO:0000256" key="5">
    <source>
        <dbReference type="ARBA" id="ARBA00022824"/>
    </source>
</evidence>
<dbReference type="AlphaFoldDB" id="A0A7K4L925"/>
<feature type="non-terminal residue" evidence="10">
    <location>
        <position position="1"/>
    </location>
</feature>
<dbReference type="PRINTS" id="PR00301">
    <property type="entry name" value="HEATSHOCK70"/>
</dbReference>
<dbReference type="FunFam" id="3.90.640.10:FF:000012">
    <property type="entry name" value="Hypoxia up-regulated protein 1"/>
    <property type="match status" value="1"/>
</dbReference>
<dbReference type="InterPro" id="IPR013126">
    <property type="entry name" value="Hsp_70_fam"/>
</dbReference>
<dbReference type="Gene3D" id="2.60.34.10">
    <property type="entry name" value="Substrate Binding Domain Of DNAk, Chain A, domain 1"/>
    <property type="match status" value="1"/>
</dbReference>
<feature type="compositionally biased region" description="Acidic residues" evidence="9">
    <location>
        <begin position="939"/>
        <end position="949"/>
    </location>
</feature>
<dbReference type="FunFam" id="2.60.34.10:FF:000009">
    <property type="entry name" value="Hypoxia up-regulated protein 1"/>
    <property type="match status" value="1"/>
</dbReference>
<evidence type="ECO:0000256" key="9">
    <source>
        <dbReference type="SAM" id="MobiDB-lite"/>
    </source>
</evidence>
<feature type="non-terminal residue" evidence="10">
    <location>
        <position position="972"/>
    </location>
</feature>
<dbReference type="InterPro" id="IPR018181">
    <property type="entry name" value="Heat_shock_70_CS"/>
</dbReference>
<feature type="compositionally biased region" description="Basic and acidic residues" evidence="9">
    <location>
        <begin position="954"/>
        <end position="972"/>
    </location>
</feature>
<keyword evidence="5" id="KW-0256">Endoplasmic reticulum</keyword>
<evidence type="ECO:0000256" key="2">
    <source>
        <dbReference type="ARBA" id="ARBA00007381"/>
    </source>
</evidence>
<keyword evidence="4" id="KW-0547">Nucleotide-binding</keyword>
<dbReference type="InterPro" id="IPR029048">
    <property type="entry name" value="HSP70_C_sf"/>
</dbReference>
<dbReference type="SUPFAM" id="SSF100934">
    <property type="entry name" value="Heat shock protein 70kD (HSP70), C-terminal subdomain"/>
    <property type="match status" value="1"/>
</dbReference>
<feature type="region of interest" description="Disordered" evidence="9">
    <location>
        <begin position="542"/>
        <end position="672"/>
    </location>
</feature>
<evidence type="ECO:0000256" key="3">
    <source>
        <dbReference type="ARBA" id="ARBA00022729"/>
    </source>
</evidence>
<proteinExistence type="inferred from homology"/>
<comment type="similarity">
    <text evidence="2">Belongs to the heat shock protein 70 family.</text>
</comment>
<evidence type="ECO:0000256" key="6">
    <source>
        <dbReference type="ARBA" id="ARBA00022840"/>
    </source>
</evidence>
<dbReference type="InterPro" id="IPR043129">
    <property type="entry name" value="ATPase_NBD"/>
</dbReference>
<dbReference type="Proteomes" id="UP000534426">
    <property type="component" value="Unassembled WGS sequence"/>
</dbReference>
<evidence type="ECO:0000256" key="4">
    <source>
        <dbReference type="ARBA" id="ARBA00022741"/>
    </source>
</evidence>
<accession>A0A7K4L925</accession>
<dbReference type="GO" id="GO:0030968">
    <property type="term" value="P:endoplasmic reticulum unfolded protein response"/>
    <property type="evidence" value="ECO:0007669"/>
    <property type="project" value="TreeGrafter"/>
</dbReference>
<sequence>RESRRKTPVAVSLKENERLFGDSALGMSIRTPKVAFRYFQDLLGKHMDNPQVALYRSRFPEHELVKDERRQTVVFKLSQYVASGLRVGGLCCWSPVAHCCSFLSCRAMQYSPEEMLGMVLNYSRALAEEFAEQPIKDAVITVPAYFNQAERRAVLHAARMADLKVLQLINDNTAVALNYGVFRRKDINATAQTIMFYDMGAGSTTCTIVAYQTVKTKDSGTQPQLQILGIGFDRTLGGLEMELRLRDYLAKLFNDQHPSKDVRKNPRAMAKLLKEANRLKTVLSANVDHMAQIEGLLDDIDFKAKVSRQEFEDLCSDLFQRVPGPVQQALSSAEMDLGGIDQVILVGGATRVPKVQEVLLKAVGKEELGKNINADEAAAMGAVYQAAALSKAFKVKPFVVRDAALFPIQVEFTREVEEEDKSKSLKHNKRILFQRMAPYPQRKVITFNRYTDDFEFYVNYGDLSFLTQDDMRIFGSPNLTTVRLKGVGESFKKHADYESKGIKAHFNMDESGVLSLDRVESVFETLVEDKLEEESTLTKLGNTISSLFGGGGPTPETGENLTDPVQEEEESLADSAREERGEKQEQKSSAEDAGAEQGEEKQQSPPPDQGKPEAAPPKAESEKKDEGEKSEPQDPKENREPVKEEEPSKSSGDSTATKTEEEKKIKAPKKQKLVHEITMELDVNDVLDLLEDELQSSVKKLQDLTIRDLEKQEREKSANSLESFIFETQDKLYQEEYQLVSTEEQREEISRKLSEASSWMEEEGYAAATKELKEKLAELKKLCRNLFFRVEERRKWPERLAALDSLLNHSSIFLKGARMIPESDQIFTEVELSTLEKTINETTVWKNETLAEQNKLSPAEKPVLLSKDIELKIAALDREVQYLLNKAKFAKPKPRKEKNTTKADSGKNATASESEDTIPPTEGRHEDKPEDISPAEEPPTAEEVGEEPGSDSGSQKEKKAEAGGESRKNDEL</sequence>
<evidence type="ECO:0000256" key="8">
    <source>
        <dbReference type="ARBA" id="ARBA00040503"/>
    </source>
</evidence>
<dbReference type="GO" id="GO:0034663">
    <property type="term" value="C:endoplasmic reticulum chaperone complex"/>
    <property type="evidence" value="ECO:0007669"/>
    <property type="project" value="TreeGrafter"/>
</dbReference>
<dbReference type="GO" id="GO:0140662">
    <property type="term" value="F:ATP-dependent protein folding chaperone"/>
    <property type="evidence" value="ECO:0007669"/>
    <property type="project" value="InterPro"/>
</dbReference>
<evidence type="ECO:0000256" key="1">
    <source>
        <dbReference type="ARBA" id="ARBA00004319"/>
    </source>
</evidence>
<dbReference type="Gene3D" id="3.30.420.40">
    <property type="match status" value="2"/>
</dbReference>
<reference evidence="10 11" key="1">
    <citation type="submission" date="2019-09" db="EMBL/GenBank/DDBJ databases">
        <title>Bird 10,000 Genomes (B10K) Project - Family phase.</title>
        <authorList>
            <person name="Zhang G."/>
        </authorList>
    </citation>
    <scope>NUCLEOTIDE SEQUENCE [LARGE SCALE GENOMIC DNA]</scope>
    <source>
        <strain evidence="10">B10K-MSB-37135</strain>
        <tissue evidence="10">Heart</tissue>
    </source>
</reference>
<dbReference type="PANTHER" id="PTHR45639:SF3">
    <property type="entry name" value="HYPOXIA UP-REGULATED PROTEIN 1"/>
    <property type="match status" value="1"/>
</dbReference>
<keyword evidence="7" id="KW-0143">Chaperone</keyword>
<dbReference type="FunFam" id="1.20.1270.10:FF:000013">
    <property type="entry name" value="Hypoxia up-regulated protein 1"/>
    <property type="match status" value="1"/>
</dbReference>
<name>A0A7K4L925_9AVES</name>
<keyword evidence="6" id="KW-0067">ATP-binding</keyword>
<dbReference type="Gene3D" id="3.30.30.30">
    <property type="match status" value="1"/>
</dbReference>
<feature type="compositionally biased region" description="Basic and acidic residues" evidence="9">
    <location>
        <begin position="619"/>
        <end position="648"/>
    </location>
</feature>
<dbReference type="EMBL" id="VWPW01007093">
    <property type="protein sequence ID" value="NWJ01234.1"/>
    <property type="molecule type" value="Genomic_DNA"/>
</dbReference>
<evidence type="ECO:0000313" key="10">
    <source>
        <dbReference type="EMBL" id="NWJ01234.1"/>
    </source>
</evidence>
<keyword evidence="3" id="KW-0732">Signal</keyword>